<sequence length="371" mass="41711">MLKFPPGLVYLLIKRGRLTSLDFVNSLPRSLESLHLGENSLGSLIRTDEGADVARPYKIKFPEGIHTLNLDQNRSLFTLYSSRNFAYPPGLTDLNLMQTNLSTAMGLENLPLLRVLNLGYNDMGSVDDLVIPPTLIRLTSFSLTNSGVRSLSGARFPAGLKHLKLSGNKIASLENIELPQYLETLSLQENQITSLADFDLPDSLLSLEFGSNKLTSVDGIQLPPKLNVLNLKENAINTINELQLPDSLRELYLDKQEENPLRIRASIRTRFSEPPYASVKRGLTSVAGIPKLPSQLHSLILCKNGLCEQAIEHWTFPSGLKRLYMHDNVFVNYPMWRREVRLALPNVEFDGGRESSDDDFLMMDYSDDEMY</sequence>
<evidence type="ECO:0000256" key="1">
    <source>
        <dbReference type="ARBA" id="ARBA00022614"/>
    </source>
</evidence>
<keyword evidence="2" id="KW-0677">Repeat</keyword>
<protein>
    <submittedName>
        <fullName evidence="3">Uncharacterized protein</fullName>
    </submittedName>
</protein>
<evidence type="ECO:0000313" key="3">
    <source>
        <dbReference type="EMBL" id="ODQ78105.1"/>
    </source>
</evidence>
<dbReference type="PROSITE" id="PS51450">
    <property type="entry name" value="LRR"/>
    <property type="match status" value="2"/>
</dbReference>
<dbReference type="Pfam" id="PF12799">
    <property type="entry name" value="LRR_4"/>
    <property type="match status" value="1"/>
</dbReference>
<dbReference type="InterPro" id="IPR051071">
    <property type="entry name" value="LRR-bact_E3_ubiq_ligases"/>
</dbReference>
<dbReference type="Gene3D" id="3.80.10.10">
    <property type="entry name" value="Ribonuclease Inhibitor"/>
    <property type="match status" value="2"/>
</dbReference>
<organism evidence="3 4">
    <name type="scientific">Babjeviella inositovora NRRL Y-12698</name>
    <dbReference type="NCBI Taxonomy" id="984486"/>
    <lineage>
        <taxon>Eukaryota</taxon>
        <taxon>Fungi</taxon>
        <taxon>Dikarya</taxon>
        <taxon>Ascomycota</taxon>
        <taxon>Saccharomycotina</taxon>
        <taxon>Pichiomycetes</taxon>
        <taxon>Serinales incertae sedis</taxon>
        <taxon>Babjeviella</taxon>
    </lineage>
</organism>
<dbReference type="SUPFAM" id="SSF52058">
    <property type="entry name" value="L domain-like"/>
    <property type="match status" value="1"/>
</dbReference>
<accession>A0A1E3QK96</accession>
<dbReference type="PANTHER" id="PTHR47114:SF2">
    <property type="entry name" value="OLIGODENDROCYTE-MYELIN GLYCOPROTEIN"/>
    <property type="match status" value="1"/>
</dbReference>
<dbReference type="InterPro" id="IPR025875">
    <property type="entry name" value="Leu-rich_rpt_4"/>
</dbReference>
<dbReference type="GeneID" id="30149811"/>
<dbReference type="OrthoDB" id="7451790at2759"/>
<dbReference type="Proteomes" id="UP000094336">
    <property type="component" value="Unassembled WGS sequence"/>
</dbReference>
<dbReference type="SMART" id="SM00364">
    <property type="entry name" value="LRR_BAC"/>
    <property type="match status" value="4"/>
</dbReference>
<keyword evidence="1" id="KW-0433">Leucine-rich repeat</keyword>
<proteinExistence type="predicted"/>
<gene>
    <name evidence="3" type="ORF">BABINDRAFT_40179</name>
</gene>
<dbReference type="STRING" id="984486.A0A1E3QK96"/>
<dbReference type="SMART" id="SM00365">
    <property type="entry name" value="LRR_SD22"/>
    <property type="match status" value="3"/>
</dbReference>
<dbReference type="InterPro" id="IPR001611">
    <property type="entry name" value="Leu-rich_rpt"/>
</dbReference>
<reference evidence="4" key="1">
    <citation type="submission" date="2016-05" db="EMBL/GenBank/DDBJ databases">
        <title>Comparative genomics of biotechnologically important yeasts.</title>
        <authorList>
            <consortium name="DOE Joint Genome Institute"/>
            <person name="Riley R."/>
            <person name="Haridas S."/>
            <person name="Wolfe K.H."/>
            <person name="Lopes M.R."/>
            <person name="Hittinger C.T."/>
            <person name="Goker M."/>
            <person name="Salamov A."/>
            <person name="Wisecaver J."/>
            <person name="Long T.M."/>
            <person name="Aerts A.L."/>
            <person name="Barry K."/>
            <person name="Choi C."/>
            <person name="Clum A."/>
            <person name="Coughlan A.Y."/>
            <person name="Deshpande S."/>
            <person name="Douglass A.P."/>
            <person name="Hanson S.J."/>
            <person name="Klenk H.-P."/>
            <person name="Labutti K."/>
            <person name="Lapidus A."/>
            <person name="Lindquist E."/>
            <person name="Lipzen A."/>
            <person name="Meier-Kolthoff J.P."/>
            <person name="Ohm R.A."/>
            <person name="Otillar R.P."/>
            <person name="Pangilinan J."/>
            <person name="Peng Y."/>
            <person name="Rokas A."/>
            <person name="Rosa C.A."/>
            <person name="Scheuner C."/>
            <person name="Sibirny A.A."/>
            <person name="Slot J.C."/>
            <person name="Stielow J.B."/>
            <person name="Sun H."/>
            <person name="Kurtzman C.P."/>
            <person name="Blackwell M."/>
            <person name="Grigoriev I.V."/>
            <person name="Jeffries T.W."/>
        </authorList>
    </citation>
    <scope>NUCLEOTIDE SEQUENCE [LARGE SCALE GENOMIC DNA]</scope>
    <source>
        <strain evidence="4">NRRL Y-12698</strain>
    </source>
</reference>
<dbReference type="RefSeq" id="XP_018983433.1">
    <property type="nucleotide sequence ID" value="XM_019131958.1"/>
</dbReference>
<dbReference type="AlphaFoldDB" id="A0A1E3QK96"/>
<dbReference type="EMBL" id="KV454437">
    <property type="protein sequence ID" value="ODQ78105.1"/>
    <property type="molecule type" value="Genomic_DNA"/>
</dbReference>
<evidence type="ECO:0000313" key="4">
    <source>
        <dbReference type="Proteomes" id="UP000094336"/>
    </source>
</evidence>
<name>A0A1E3QK96_9ASCO</name>
<keyword evidence="4" id="KW-1185">Reference proteome</keyword>
<evidence type="ECO:0000256" key="2">
    <source>
        <dbReference type="ARBA" id="ARBA00022737"/>
    </source>
</evidence>
<dbReference type="InterPro" id="IPR032675">
    <property type="entry name" value="LRR_dom_sf"/>
</dbReference>
<dbReference type="PANTHER" id="PTHR47114">
    <property type="match status" value="1"/>
</dbReference>